<evidence type="ECO:0000313" key="3">
    <source>
        <dbReference type="Proteomes" id="UP001500582"/>
    </source>
</evidence>
<evidence type="ECO:0000256" key="1">
    <source>
        <dbReference type="SAM" id="Phobius"/>
    </source>
</evidence>
<keyword evidence="3" id="KW-1185">Reference proteome</keyword>
<sequence>MKGKIHSGLDTIGMTASLLCAVHCALVPLLLTALPLLGIGFLANEWVEISMIGLSAIIGCIALITTFKRHYSYTPLITLVTGFVLIFTGHALSNAAWEHIMVPLGGLTIAAAHYINWRLYTHQCADTNVIP</sequence>
<accession>A0ABP8HEG4</accession>
<evidence type="ECO:0000313" key="2">
    <source>
        <dbReference type="EMBL" id="GAA4338166.1"/>
    </source>
</evidence>
<protein>
    <submittedName>
        <fullName evidence="2">MerC domain-containing protein</fullName>
    </submittedName>
</protein>
<dbReference type="Proteomes" id="UP001500582">
    <property type="component" value="Unassembled WGS sequence"/>
</dbReference>
<dbReference type="EMBL" id="BAABFT010000020">
    <property type="protein sequence ID" value="GAA4338166.1"/>
    <property type="molecule type" value="Genomic_DNA"/>
</dbReference>
<dbReference type="RefSeq" id="WP_345213749.1">
    <property type="nucleotide sequence ID" value="NZ_BAABFT010000020.1"/>
</dbReference>
<keyword evidence="1" id="KW-1133">Transmembrane helix</keyword>
<keyword evidence="1" id="KW-0812">Transmembrane</keyword>
<dbReference type="InterPro" id="IPR004891">
    <property type="entry name" value="Mercury-R_MerC"/>
</dbReference>
<name>A0ABP8HEG4_9SPHI</name>
<gene>
    <name evidence="2" type="ORF">GCM10023149_48010</name>
</gene>
<dbReference type="Pfam" id="PF03203">
    <property type="entry name" value="MerC"/>
    <property type="match status" value="1"/>
</dbReference>
<feature type="transmembrane region" description="Helical" evidence="1">
    <location>
        <begin position="12"/>
        <end position="34"/>
    </location>
</feature>
<feature type="transmembrane region" description="Helical" evidence="1">
    <location>
        <begin position="76"/>
        <end position="97"/>
    </location>
</feature>
<feature type="transmembrane region" description="Helical" evidence="1">
    <location>
        <begin position="46"/>
        <end position="64"/>
    </location>
</feature>
<organism evidence="2 3">
    <name type="scientific">Mucilaginibacter gynuensis</name>
    <dbReference type="NCBI Taxonomy" id="1302236"/>
    <lineage>
        <taxon>Bacteria</taxon>
        <taxon>Pseudomonadati</taxon>
        <taxon>Bacteroidota</taxon>
        <taxon>Sphingobacteriia</taxon>
        <taxon>Sphingobacteriales</taxon>
        <taxon>Sphingobacteriaceae</taxon>
        <taxon>Mucilaginibacter</taxon>
    </lineage>
</organism>
<keyword evidence="1" id="KW-0472">Membrane</keyword>
<proteinExistence type="predicted"/>
<comment type="caution">
    <text evidence="2">The sequence shown here is derived from an EMBL/GenBank/DDBJ whole genome shotgun (WGS) entry which is preliminary data.</text>
</comment>
<reference evidence="3" key="1">
    <citation type="journal article" date="2019" name="Int. J. Syst. Evol. Microbiol.">
        <title>The Global Catalogue of Microorganisms (GCM) 10K type strain sequencing project: providing services to taxonomists for standard genome sequencing and annotation.</title>
        <authorList>
            <consortium name="The Broad Institute Genomics Platform"/>
            <consortium name="The Broad Institute Genome Sequencing Center for Infectious Disease"/>
            <person name="Wu L."/>
            <person name="Ma J."/>
        </authorList>
    </citation>
    <scope>NUCLEOTIDE SEQUENCE [LARGE SCALE GENOMIC DNA]</scope>
    <source>
        <strain evidence="3">JCM 17705</strain>
    </source>
</reference>